<evidence type="ECO:0000256" key="1">
    <source>
        <dbReference type="ARBA" id="ARBA00004442"/>
    </source>
</evidence>
<feature type="chain" id="PRO_5045749753" description="OmpA-like domain-containing protein" evidence="4">
    <location>
        <begin position="23"/>
        <end position="235"/>
    </location>
</feature>
<name>A0ABQ7K5Z7_9FUNG</name>
<dbReference type="PRINTS" id="PR01021">
    <property type="entry name" value="OMPADOMAIN"/>
</dbReference>
<evidence type="ECO:0000259" key="5">
    <source>
        <dbReference type="PROSITE" id="PS51123"/>
    </source>
</evidence>
<evidence type="ECO:0000313" key="6">
    <source>
        <dbReference type="EMBL" id="KAG0291890.1"/>
    </source>
</evidence>
<accession>A0ABQ7K5Z7</accession>
<dbReference type="EMBL" id="JAAAIM010000220">
    <property type="protein sequence ID" value="KAG0291890.1"/>
    <property type="molecule type" value="Genomic_DNA"/>
</dbReference>
<dbReference type="Proteomes" id="UP001194696">
    <property type="component" value="Unassembled WGS sequence"/>
</dbReference>
<dbReference type="InterPro" id="IPR050330">
    <property type="entry name" value="Bact_OuterMem_StrucFunc"/>
</dbReference>
<protein>
    <recommendedName>
        <fullName evidence="5">OmpA-like domain-containing protein</fullName>
    </recommendedName>
</protein>
<keyword evidence="3" id="KW-0998">Cell outer membrane</keyword>
<dbReference type="PROSITE" id="PS51123">
    <property type="entry name" value="OMPA_2"/>
    <property type="match status" value="1"/>
</dbReference>
<dbReference type="InterPro" id="IPR036737">
    <property type="entry name" value="OmpA-like_sf"/>
</dbReference>
<evidence type="ECO:0000256" key="2">
    <source>
        <dbReference type="ARBA" id="ARBA00023136"/>
    </source>
</evidence>
<sequence length="235" mass="25361">MNNTLSKLAVIAAAVMATSASAQSVQLSPQVNADNWANGSQEYVWTNGTNELCWRSAPWTPATANPKCDGALVVQAIETLPVAPQITSQKITYQADTLFDFDKAILKASGQAELDALAQKVKGLNLEVIVATGYTDKIGHDHYNDKLSMQRAQAVKAYLASQGIDENRIYTEAKGKRNPVVTDCHQKKRQDLIACLAPNRRVEVEVVGTVATQVNSNAQEVVVPVQPGAIVQPAY</sequence>
<keyword evidence="4" id="KW-0732">Signal</keyword>
<comment type="caution">
    <text evidence="6">The sequence shown here is derived from an EMBL/GenBank/DDBJ whole genome shotgun (WGS) entry which is preliminary data.</text>
</comment>
<dbReference type="CDD" id="cd07185">
    <property type="entry name" value="OmpA_C-like"/>
    <property type="match status" value="1"/>
</dbReference>
<dbReference type="NCBIfam" id="NF045787">
    <property type="entry name" value="OmpABordt"/>
    <property type="match status" value="1"/>
</dbReference>
<dbReference type="SUPFAM" id="SSF103088">
    <property type="entry name" value="OmpA-like"/>
    <property type="match status" value="1"/>
</dbReference>
<reference evidence="6 7" key="1">
    <citation type="journal article" date="2020" name="Fungal Divers.">
        <title>Resolving the Mortierellaceae phylogeny through synthesis of multi-gene phylogenetics and phylogenomics.</title>
        <authorList>
            <person name="Vandepol N."/>
            <person name="Liber J."/>
            <person name="Desiro A."/>
            <person name="Na H."/>
            <person name="Kennedy M."/>
            <person name="Barry K."/>
            <person name="Grigoriev I.V."/>
            <person name="Miller A.N."/>
            <person name="O'Donnell K."/>
            <person name="Stajich J.E."/>
            <person name="Bonito G."/>
        </authorList>
    </citation>
    <scope>NUCLEOTIDE SEQUENCE [LARGE SCALE GENOMIC DNA]</scope>
    <source>
        <strain evidence="6 7">AD045</strain>
    </source>
</reference>
<evidence type="ECO:0000256" key="4">
    <source>
        <dbReference type="SAM" id="SignalP"/>
    </source>
</evidence>
<dbReference type="Gene3D" id="3.30.1330.60">
    <property type="entry name" value="OmpA-like domain"/>
    <property type="match status" value="1"/>
</dbReference>
<comment type="subcellular location">
    <subcellularLocation>
        <location evidence="1">Cell outer membrane</location>
    </subcellularLocation>
</comment>
<dbReference type="PANTHER" id="PTHR30329:SF21">
    <property type="entry name" value="LIPOPROTEIN YIAD-RELATED"/>
    <property type="match status" value="1"/>
</dbReference>
<evidence type="ECO:0000313" key="7">
    <source>
        <dbReference type="Proteomes" id="UP001194696"/>
    </source>
</evidence>
<dbReference type="InterPro" id="IPR006664">
    <property type="entry name" value="OMP_bac"/>
</dbReference>
<dbReference type="PANTHER" id="PTHR30329">
    <property type="entry name" value="STATOR ELEMENT OF FLAGELLAR MOTOR COMPLEX"/>
    <property type="match status" value="1"/>
</dbReference>
<evidence type="ECO:0000256" key="3">
    <source>
        <dbReference type="ARBA" id="ARBA00023237"/>
    </source>
</evidence>
<organism evidence="6 7">
    <name type="scientific">Linnemannia gamsii</name>
    <dbReference type="NCBI Taxonomy" id="64522"/>
    <lineage>
        <taxon>Eukaryota</taxon>
        <taxon>Fungi</taxon>
        <taxon>Fungi incertae sedis</taxon>
        <taxon>Mucoromycota</taxon>
        <taxon>Mortierellomycotina</taxon>
        <taxon>Mortierellomycetes</taxon>
        <taxon>Mortierellales</taxon>
        <taxon>Mortierellaceae</taxon>
        <taxon>Linnemannia</taxon>
    </lineage>
</organism>
<dbReference type="InterPro" id="IPR006665">
    <property type="entry name" value="OmpA-like"/>
</dbReference>
<gene>
    <name evidence="6" type="ORF">BGZ96_004754</name>
</gene>
<feature type="signal peptide" evidence="4">
    <location>
        <begin position="1"/>
        <end position="22"/>
    </location>
</feature>
<keyword evidence="7" id="KW-1185">Reference proteome</keyword>
<dbReference type="Pfam" id="PF00691">
    <property type="entry name" value="OmpA"/>
    <property type="match status" value="1"/>
</dbReference>
<proteinExistence type="predicted"/>
<keyword evidence="2" id="KW-0472">Membrane</keyword>
<feature type="domain" description="OmpA-like" evidence="5">
    <location>
        <begin position="86"/>
        <end position="210"/>
    </location>
</feature>